<gene>
    <name evidence="7" type="primary">purF</name>
    <name evidence="13" type="ORF">ENF32_01935</name>
</gene>
<keyword evidence="7 11" id="KW-0408">Iron</keyword>
<dbReference type="Proteomes" id="UP000885690">
    <property type="component" value="Unassembled WGS sequence"/>
</dbReference>
<evidence type="ECO:0000256" key="2">
    <source>
        <dbReference type="ARBA" id="ARBA00010138"/>
    </source>
</evidence>
<feature type="binding site" evidence="7 11">
    <location>
        <position position="447"/>
    </location>
    <ligand>
        <name>[4Fe-4S] cluster</name>
        <dbReference type="ChEBI" id="CHEBI:49883"/>
    </ligand>
</feature>
<dbReference type="AlphaFoldDB" id="A0A7C0Y652"/>
<dbReference type="NCBIfam" id="TIGR01134">
    <property type="entry name" value="purF"/>
    <property type="match status" value="1"/>
</dbReference>
<dbReference type="GO" id="GO:0009113">
    <property type="term" value="P:purine nucleobase biosynthetic process"/>
    <property type="evidence" value="ECO:0007669"/>
    <property type="project" value="UniProtKB-UniRule"/>
</dbReference>
<dbReference type="CDD" id="cd06223">
    <property type="entry name" value="PRTases_typeI"/>
    <property type="match status" value="1"/>
</dbReference>
<dbReference type="Gene3D" id="3.60.20.10">
    <property type="entry name" value="Glutamine Phosphoribosylpyrophosphate, subunit 1, domain 1"/>
    <property type="match status" value="1"/>
</dbReference>
<dbReference type="InterPro" id="IPR005854">
    <property type="entry name" value="PurF"/>
</dbReference>
<evidence type="ECO:0000256" key="10">
    <source>
        <dbReference type="PIRSR" id="PIRSR000485-2"/>
    </source>
</evidence>
<organism evidence="13">
    <name type="scientific">Thermosulfidibacter takaii</name>
    <dbReference type="NCBI Taxonomy" id="412593"/>
    <lineage>
        <taxon>Bacteria</taxon>
        <taxon>Pseudomonadati</taxon>
        <taxon>Thermosulfidibacterota</taxon>
        <taxon>Thermosulfidibacteria</taxon>
        <taxon>Thermosulfidibacterales</taxon>
        <taxon>Thermosulfidibacteraceae</taxon>
    </lineage>
</organism>
<feature type="binding site" evidence="7 11">
    <location>
        <position position="248"/>
    </location>
    <ligand>
        <name>[4Fe-4S] cluster</name>
        <dbReference type="ChEBI" id="CHEBI:49883"/>
    </ligand>
</feature>
<reference evidence="13" key="1">
    <citation type="journal article" date="2020" name="mSystems">
        <title>Genome- and Community-Level Interaction Insights into Carbon Utilization and Element Cycling Functions of Hydrothermarchaeota in Hydrothermal Sediment.</title>
        <authorList>
            <person name="Zhou Z."/>
            <person name="Liu Y."/>
            <person name="Xu W."/>
            <person name="Pan J."/>
            <person name="Luo Z.H."/>
            <person name="Li M."/>
        </authorList>
    </citation>
    <scope>NUCLEOTIDE SEQUENCE [LARGE SCALE GENOMIC DNA]</scope>
    <source>
        <strain evidence="13">HyVt-115</strain>
    </source>
</reference>
<dbReference type="SUPFAM" id="SSF53271">
    <property type="entry name" value="PRTase-like"/>
    <property type="match status" value="1"/>
</dbReference>
<protein>
    <recommendedName>
        <fullName evidence="7">Amidophosphoribosyltransferase</fullName>
        <shortName evidence="7">ATase</shortName>
        <ecNumber evidence="7">2.4.2.14</ecNumber>
    </recommendedName>
    <alternativeName>
        <fullName evidence="7">Glutamine phosphoribosylpyrophosphate amidotransferase</fullName>
        <shortName evidence="7">GPATase</shortName>
    </alternativeName>
</protein>
<feature type="binding site" evidence="7 11">
    <location>
        <position position="394"/>
    </location>
    <ligand>
        <name>[4Fe-4S] cluster</name>
        <dbReference type="ChEBI" id="CHEBI:49883"/>
    </ligand>
</feature>
<keyword evidence="3 7" id="KW-0328">Glycosyltransferase</keyword>
<dbReference type="InterPro" id="IPR000836">
    <property type="entry name" value="PRTase_dom"/>
</dbReference>
<accession>A0A7C0Y652</accession>
<dbReference type="InterPro" id="IPR029055">
    <property type="entry name" value="Ntn_hydrolases_N"/>
</dbReference>
<comment type="pathway">
    <text evidence="1 7 8">Purine metabolism; IMP biosynthesis via de novo pathway; N(1)-(5-phospho-D-ribosyl)glycinamide from 5-phospho-alpha-D-ribose 1-diphosphate: step 1/2.</text>
</comment>
<keyword evidence="5 7" id="KW-0658">Purine biosynthesis</keyword>
<dbReference type="Pfam" id="PF00156">
    <property type="entry name" value="Pribosyltran"/>
    <property type="match status" value="1"/>
</dbReference>
<dbReference type="GO" id="GO:0006189">
    <property type="term" value="P:'de novo' IMP biosynthetic process"/>
    <property type="evidence" value="ECO:0007669"/>
    <property type="project" value="UniProtKB-UniRule"/>
</dbReference>
<keyword evidence="4 7" id="KW-0808">Transferase</keyword>
<evidence type="ECO:0000256" key="4">
    <source>
        <dbReference type="ARBA" id="ARBA00022679"/>
    </source>
</evidence>
<sequence>MDLHFLPKTWNEKCAVVGVYGHPEAANLVYLGLYALQHRGQESSGIASSDGESLYLERGMGLVAEIFTPPRLARLKGSMAIGHNRYSTSGESAIINAQPFMVNYRHGSLAVVHNGNLINAHQIKKHLEDSGSIFQSNMDTEVIVHLVARSHQSSFIEALVNALKQVKGAYSLIFLREKEMMAVRDPWGFRPLVLGKLKEGYVVASETCALDLIEAEFIREVVPGEIITIDEKGLHSFSPLPKEKTSHCIFEFIYFARPDSFIFDRDVYSIRKEFGRQLARESGIEADIVVAVPDSGMVAAMGFSEESGIPMELGLIRNHYVGRTFIEPKQSIRHFGVKVKLNPVKEVLKGKRVVVIDDSIVRGTTSRKIVKMLRQAGAKEVHFRVSSPPITHPCFYGIDTPTRRELIASTHTVEEIRKYLTADSLQYLSLEGMIKCTGHSLEEHPFCLACFSGNYPARFPRHPLTLPGI</sequence>
<feature type="binding site" evidence="7 11">
    <location>
        <position position="450"/>
    </location>
    <ligand>
        <name>[4Fe-4S] cluster</name>
        <dbReference type="ChEBI" id="CHEBI:49883"/>
    </ligand>
</feature>
<evidence type="ECO:0000256" key="9">
    <source>
        <dbReference type="PIRSR" id="PIRSR000485-1"/>
    </source>
</evidence>
<evidence type="ECO:0000256" key="8">
    <source>
        <dbReference type="PIRNR" id="PIRNR000485"/>
    </source>
</evidence>
<feature type="binding site" evidence="7 10">
    <location>
        <position position="357"/>
    </location>
    <ligand>
        <name>Mg(2+)</name>
        <dbReference type="ChEBI" id="CHEBI:18420"/>
    </ligand>
</feature>
<feature type="binding site" evidence="7 10">
    <location>
        <position position="358"/>
    </location>
    <ligand>
        <name>Mg(2+)</name>
        <dbReference type="ChEBI" id="CHEBI:18420"/>
    </ligand>
</feature>
<dbReference type="EMBL" id="DQWS01000074">
    <property type="protein sequence ID" value="HDD52814.1"/>
    <property type="molecule type" value="Genomic_DNA"/>
</dbReference>
<comment type="catalytic activity">
    <reaction evidence="7 8">
        <text>5-phospho-beta-D-ribosylamine + L-glutamate + diphosphate = 5-phospho-alpha-D-ribose 1-diphosphate + L-glutamine + H2O</text>
        <dbReference type="Rhea" id="RHEA:14905"/>
        <dbReference type="ChEBI" id="CHEBI:15377"/>
        <dbReference type="ChEBI" id="CHEBI:29985"/>
        <dbReference type="ChEBI" id="CHEBI:33019"/>
        <dbReference type="ChEBI" id="CHEBI:58017"/>
        <dbReference type="ChEBI" id="CHEBI:58359"/>
        <dbReference type="ChEBI" id="CHEBI:58681"/>
        <dbReference type="EC" id="2.4.2.14"/>
    </reaction>
</comment>
<keyword evidence="7 10" id="KW-0479">Metal-binding</keyword>
<feature type="binding site" evidence="7 10">
    <location>
        <position position="295"/>
    </location>
    <ligand>
        <name>Mg(2+)</name>
        <dbReference type="ChEBI" id="CHEBI:18420"/>
    </ligand>
</feature>
<dbReference type="CDD" id="cd00715">
    <property type="entry name" value="GPATase_N"/>
    <property type="match status" value="1"/>
</dbReference>
<dbReference type="InterPro" id="IPR035584">
    <property type="entry name" value="PurF_N"/>
</dbReference>
<dbReference type="GO" id="GO:0004044">
    <property type="term" value="F:amidophosphoribosyltransferase activity"/>
    <property type="evidence" value="ECO:0007669"/>
    <property type="project" value="UniProtKB-UniRule"/>
</dbReference>
<comment type="cofactor">
    <cofactor evidence="7 11">
        <name>[4Fe-4S] cluster</name>
        <dbReference type="ChEBI" id="CHEBI:49883"/>
    </cofactor>
    <text evidence="7 11">Binds 1 [4Fe-4S] cluster per subunit.</text>
</comment>
<dbReference type="PANTHER" id="PTHR11907">
    <property type="entry name" value="AMIDOPHOSPHORIBOSYLTRANSFERASE"/>
    <property type="match status" value="1"/>
</dbReference>
<evidence type="ECO:0000256" key="3">
    <source>
        <dbReference type="ARBA" id="ARBA00022676"/>
    </source>
</evidence>
<evidence type="ECO:0000259" key="12">
    <source>
        <dbReference type="PROSITE" id="PS51278"/>
    </source>
</evidence>
<dbReference type="HAMAP" id="MF_01931">
    <property type="entry name" value="PurF"/>
    <property type="match status" value="1"/>
</dbReference>
<feature type="domain" description="Glutamine amidotransferase type-2" evidence="12">
    <location>
        <begin position="14"/>
        <end position="232"/>
    </location>
</feature>
<proteinExistence type="inferred from homology"/>
<comment type="function">
    <text evidence="7">Catalyzes the formation of phosphoribosylamine from phosphoribosylpyrophosphate (PRPP) and glutamine.</text>
</comment>
<evidence type="ECO:0000256" key="6">
    <source>
        <dbReference type="ARBA" id="ARBA00022962"/>
    </source>
</evidence>
<comment type="cofactor">
    <cofactor evidence="7 10">
        <name>Mg(2+)</name>
        <dbReference type="ChEBI" id="CHEBI:18420"/>
    </cofactor>
    <text evidence="7 10">Binds 1 Mg(2+) ion per subunit.</text>
</comment>
<keyword evidence="6 7" id="KW-0315">Glutamine amidotransferase</keyword>
<comment type="similarity">
    <text evidence="2 7 8">In the C-terminal section; belongs to the purine/pyrimidine phosphoribosyltransferase family.</text>
</comment>
<dbReference type="PROSITE" id="PS51278">
    <property type="entry name" value="GATASE_TYPE_2"/>
    <property type="match status" value="1"/>
</dbReference>
<dbReference type="Gene3D" id="3.40.50.2020">
    <property type="match status" value="1"/>
</dbReference>
<dbReference type="GO" id="GO:0000287">
    <property type="term" value="F:magnesium ion binding"/>
    <property type="evidence" value="ECO:0007669"/>
    <property type="project" value="UniProtKB-UniRule"/>
</dbReference>
<evidence type="ECO:0000313" key="13">
    <source>
        <dbReference type="EMBL" id="HDD52814.1"/>
    </source>
</evidence>
<dbReference type="GO" id="GO:0051539">
    <property type="term" value="F:4 iron, 4 sulfur cluster binding"/>
    <property type="evidence" value="ECO:0007669"/>
    <property type="project" value="UniProtKB-KW"/>
</dbReference>
<evidence type="ECO:0000256" key="5">
    <source>
        <dbReference type="ARBA" id="ARBA00022755"/>
    </source>
</evidence>
<dbReference type="EC" id="2.4.2.14" evidence="7"/>
<keyword evidence="7 11" id="KW-0411">Iron-sulfur</keyword>
<dbReference type="SUPFAM" id="SSF56235">
    <property type="entry name" value="N-terminal nucleophile aminohydrolases (Ntn hydrolases)"/>
    <property type="match status" value="1"/>
</dbReference>
<comment type="caution">
    <text evidence="13">The sequence shown here is derived from an EMBL/GenBank/DDBJ whole genome shotgun (WGS) entry which is preliminary data.</text>
</comment>
<dbReference type="PIRSF" id="PIRSF000485">
    <property type="entry name" value="Amd_phspho_trans"/>
    <property type="match status" value="1"/>
</dbReference>
<dbReference type="InterPro" id="IPR029057">
    <property type="entry name" value="PRTase-like"/>
</dbReference>
<evidence type="ECO:0000256" key="11">
    <source>
        <dbReference type="PIRSR" id="PIRSR000485-3"/>
    </source>
</evidence>
<keyword evidence="7" id="KW-0004">4Fe-4S</keyword>
<feature type="active site" description="Nucleophile" evidence="7 9">
    <location>
        <position position="14"/>
    </location>
</feature>
<evidence type="ECO:0000256" key="1">
    <source>
        <dbReference type="ARBA" id="ARBA00005209"/>
    </source>
</evidence>
<dbReference type="InterPro" id="IPR017932">
    <property type="entry name" value="GATase_2_dom"/>
</dbReference>
<name>A0A7C0Y652_9BACT</name>
<dbReference type="Pfam" id="PF13537">
    <property type="entry name" value="GATase_7"/>
    <property type="match status" value="1"/>
</dbReference>
<keyword evidence="7 10" id="KW-0460">Magnesium</keyword>
<dbReference type="UniPathway" id="UPA00074">
    <property type="reaction ID" value="UER00124"/>
</dbReference>
<evidence type="ECO:0000256" key="7">
    <source>
        <dbReference type="HAMAP-Rule" id="MF_01931"/>
    </source>
</evidence>